<dbReference type="InterPro" id="IPR036515">
    <property type="entry name" value="Transposase_17_sf"/>
</dbReference>
<accession>A0ABV6B917</accession>
<dbReference type="SUPFAM" id="SSF143422">
    <property type="entry name" value="Transposase IS200-like"/>
    <property type="match status" value="1"/>
</dbReference>
<evidence type="ECO:0000313" key="3">
    <source>
        <dbReference type="Proteomes" id="UP001589813"/>
    </source>
</evidence>
<dbReference type="Proteomes" id="UP001589813">
    <property type="component" value="Unassembled WGS sequence"/>
</dbReference>
<sequence length="322" mass="37197">MPMPRKALVSVDTTPSYHVVSRCVRRTFLFGVVDNKDFSHRRDAIVARLAELTQLFCIDIAAYAIMANHYHLVVRIQKQRALELSVSDVIARWSSLFSLPCLAKRFADNEAMFDVELDEAMRQIEIRRERLYDLSWFMRCLNEPIARIANLEDGCTGRFWEGRFKSQALLDERAELQAMAYVDLNPIRAQIADSLENSGFTSIQNRLDKSPSPMKPQLLPFAGDTHQSNNPEHIPYNIIEYIQLVDWTGRQIRAGKRGYIKDNIPPIFERLKMNTSAWLHNCQHLERDYHRVIGSSARLQEFCDKLRQQRVVGITAARLAFG</sequence>
<dbReference type="SMART" id="SM01321">
    <property type="entry name" value="Y1_Tnp"/>
    <property type="match status" value="1"/>
</dbReference>
<gene>
    <name evidence="2" type="ORF">ACFFJP_03520</name>
</gene>
<protein>
    <submittedName>
        <fullName evidence="2">Transposase</fullName>
    </submittedName>
</protein>
<evidence type="ECO:0000313" key="2">
    <source>
        <dbReference type="EMBL" id="MFC0047359.1"/>
    </source>
</evidence>
<dbReference type="RefSeq" id="WP_377240577.1">
    <property type="nucleotide sequence ID" value="NZ_JBHLXP010000001.1"/>
</dbReference>
<name>A0ABV6B917_9GAMM</name>
<dbReference type="PANTHER" id="PTHR34322:SF2">
    <property type="entry name" value="TRANSPOSASE IS200-LIKE DOMAIN-CONTAINING PROTEIN"/>
    <property type="match status" value="1"/>
</dbReference>
<reference evidence="2 3" key="1">
    <citation type="submission" date="2024-09" db="EMBL/GenBank/DDBJ databases">
        <authorList>
            <person name="Sun Q."/>
            <person name="Mori K."/>
        </authorList>
    </citation>
    <scope>NUCLEOTIDE SEQUENCE [LARGE SCALE GENOMIC DNA]</scope>
    <source>
        <strain evidence="2 3">KCTC 23315</strain>
    </source>
</reference>
<proteinExistence type="predicted"/>
<evidence type="ECO:0000259" key="1">
    <source>
        <dbReference type="SMART" id="SM01321"/>
    </source>
</evidence>
<dbReference type="Gene3D" id="3.30.70.1290">
    <property type="entry name" value="Transposase IS200-like"/>
    <property type="match status" value="1"/>
</dbReference>
<comment type="caution">
    <text evidence="2">The sequence shown here is derived from an EMBL/GenBank/DDBJ whole genome shotgun (WGS) entry which is preliminary data.</text>
</comment>
<keyword evidence="3" id="KW-1185">Reference proteome</keyword>
<dbReference type="PANTHER" id="PTHR34322">
    <property type="entry name" value="TRANSPOSASE, Y1_TNP DOMAIN-CONTAINING"/>
    <property type="match status" value="1"/>
</dbReference>
<dbReference type="EMBL" id="JBHLXP010000001">
    <property type="protein sequence ID" value="MFC0047359.1"/>
    <property type="molecule type" value="Genomic_DNA"/>
</dbReference>
<feature type="domain" description="Transposase IS200-like" evidence="1">
    <location>
        <begin position="14"/>
        <end position="185"/>
    </location>
</feature>
<dbReference type="InterPro" id="IPR002686">
    <property type="entry name" value="Transposase_17"/>
</dbReference>
<organism evidence="2 3">
    <name type="scientific">Rheinheimera tilapiae</name>
    <dbReference type="NCBI Taxonomy" id="875043"/>
    <lineage>
        <taxon>Bacteria</taxon>
        <taxon>Pseudomonadati</taxon>
        <taxon>Pseudomonadota</taxon>
        <taxon>Gammaproteobacteria</taxon>
        <taxon>Chromatiales</taxon>
        <taxon>Chromatiaceae</taxon>
        <taxon>Rheinheimera</taxon>
    </lineage>
</organism>